<feature type="transmembrane region" description="Helical" evidence="9">
    <location>
        <begin position="18"/>
        <end position="42"/>
    </location>
</feature>
<evidence type="ECO:0000313" key="11">
    <source>
        <dbReference type="EMBL" id="SFC53323.1"/>
    </source>
</evidence>
<evidence type="ECO:0000256" key="9">
    <source>
        <dbReference type="RuleBase" id="RU369079"/>
    </source>
</evidence>
<dbReference type="InterPro" id="IPR007387">
    <property type="entry name" value="TRAP_DctQ"/>
</dbReference>
<evidence type="ECO:0000256" key="1">
    <source>
        <dbReference type="ARBA" id="ARBA00004429"/>
    </source>
</evidence>
<protein>
    <recommendedName>
        <fullName evidence="9">TRAP transporter small permease protein</fullName>
    </recommendedName>
</protein>
<proteinExistence type="inferred from homology"/>
<dbReference type="InterPro" id="IPR055348">
    <property type="entry name" value="DctQ"/>
</dbReference>
<dbReference type="Pfam" id="PF04290">
    <property type="entry name" value="DctQ"/>
    <property type="match status" value="1"/>
</dbReference>
<gene>
    <name evidence="11" type="ORF">SAMN05421762_1246</name>
</gene>
<evidence type="ECO:0000256" key="3">
    <source>
        <dbReference type="ARBA" id="ARBA00022475"/>
    </source>
</evidence>
<dbReference type="PANTHER" id="PTHR35011">
    <property type="entry name" value="2,3-DIKETO-L-GULONATE TRAP TRANSPORTER SMALL PERMEASE PROTEIN YIAM"/>
    <property type="match status" value="1"/>
</dbReference>
<dbReference type="AlphaFoldDB" id="A0A1I1K5N1"/>
<comment type="subcellular location">
    <subcellularLocation>
        <location evidence="1 9">Cell inner membrane</location>
        <topology evidence="1 9">Multi-pass membrane protein</topology>
    </subcellularLocation>
</comment>
<dbReference type="OrthoDB" id="4964541at2"/>
<dbReference type="STRING" id="517719.SAMN05421762_1246"/>
<keyword evidence="12" id="KW-1185">Reference proteome</keyword>
<keyword evidence="7 9" id="KW-0472">Membrane</keyword>
<comment type="subunit">
    <text evidence="9">The complex comprises the extracytoplasmic solute receptor protein and the two transmembrane proteins.</text>
</comment>
<dbReference type="EMBL" id="FOLX01000001">
    <property type="protein sequence ID" value="SFC53323.1"/>
    <property type="molecule type" value="Genomic_DNA"/>
</dbReference>
<name>A0A1I1K5N1_9RHOB</name>
<accession>A0A1I1K5N1</accession>
<evidence type="ECO:0000256" key="6">
    <source>
        <dbReference type="ARBA" id="ARBA00022989"/>
    </source>
</evidence>
<sequence>MQSIATFLTYLSTGIDRVLRLVALVGLVLMVGFIALQVVARYGFAAPPAWTEEAARYAMVWVGLLGAAISFKTGFDPRLVKLPVTLPRPVLALAALLRGSAVVVFLGPILFYCFYGPGMNPARSFLARNLHTTAETFDMPTIFVAITVPIFIIAIFIHGLAHCANALVPTQAPAKTPAKTPAERETNAPDHA</sequence>
<keyword evidence="6 9" id="KW-1133">Transmembrane helix</keyword>
<evidence type="ECO:0000256" key="2">
    <source>
        <dbReference type="ARBA" id="ARBA00022448"/>
    </source>
</evidence>
<comment type="function">
    <text evidence="9">Part of the tripartite ATP-independent periplasmic (TRAP) transport system.</text>
</comment>
<evidence type="ECO:0000313" key="12">
    <source>
        <dbReference type="Proteomes" id="UP000231644"/>
    </source>
</evidence>
<keyword evidence="5 9" id="KW-0812">Transmembrane</keyword>
<dbReference type="Proteomes" id="UP000231644">
    <property type="component" value="Unassembled WGS sequence"/>
</dbReference>
<evidence type="ECO:0000256" key="4">
    <source>
        <dbReference type="ARBA" id="ARBA00022519"/>
    </source>
</evidence>
<reference evidence="11 12" key="1">
    <citation type="submission" date="2016-10" db="EMBL/GenBank/DDBJ databases">
        <authorList>
            <person name="de Groot N.N."/>
        </authorList>
    </citation>
    <scope>NUCLEOTIDE SEQUENCE [LARGE SCALE GENOMIC DNA]</scope>
    <source>
        <strain evidence="11 12">DSM 29619</strain>
    </source>
</reference>
<feature type="transmembrane region" description="Helical" evidence="9">
    <location>
        <begin position="136"/>
        <end position="161"/>
    </location>
</feature>
<dbReference type="GO" id="GO:0022857">
    <property type="term" value="F:transmembrane transporter activity"/>
    <property type="evidence" value="ECO:0007669"/>
    <property type="project" value="UniProtKB-UniRule"/>
</dbReference>
<dbReference type="RefSeq" id="WP_093452673.1">
    <property type="nucleotide sequence ID" value="NZ_CAXQIN010000142.1"/>
</dbReference>
<feature type="transmembrane region" description="Helical" evidence="9">
    <location>
        <begin position="54"/>
        <end position="71"/>
    </location>
</feature>
<evidence type="ECO:0000256" key="7">
    <source>
        <dbReference type="ARBA" id="ARBA00023136"/>
    </source>
</evidence>
<keyword evidence="2 9" id="KW-0813">Transport</keyword>
<dbReference type="GO" id="GO:0005886">
    <property type="term" value="C:plasma membrane"/>
    <property type="evidence" value="ECO:0007669"/>
    <property type="project" value="UniProtKB-SubCell"/>
</dbReference>
<comment type="similarity">
    <text evidence="8 9">Belongs to the TRAP transporter small permease family.</text>
</comment>
<keyword evidence="3" id="KW-1003">Cell membrane</keyword>
<feature type="domain" description="Tripartite ATP-independent periplasmic transporters DctQ component" evidence="10">
    <location>
        <begin position="30"/>
        <end position="166"/>
    </location>
</feature>
<evidence type="ECO:0000256" key="8">
    <source>
        <dbReference type="ARBA" id="ARBA00038436"/>
    </source>
</evidence>
<organism evidence="11 12">
    <name type="scientific">Pseudooceanicola nitratireducens</name>
    <dbReference type="NCBI Taxonomy" id="517719"/>
    <lineage>
        <taxon>Bacteria</taxon>
        <taxon>Pseudomonadati</taxon>
        <taxon>Pseudomonadota</taxon>
        <taxon>Alphaproteobacteria</taxon>
        <taxon>Rhodobacterales</taxon>
        <taxon>Paracoccaceae</taxon>
        <taxon>Pseudooceanicola</taxon>
    </lineage>
</organism>
<evidence type="ECO:0000259" key="10">
    <source>
        <dbReference type="Pfam" id="PF04290"/>
    </source>
</evidence>
<feature type="transmembrane region" description="Helical" evidence="9">
    <location>
        <begin position="91"/>
        <end position="115"/>
    </location>
</feature>
<keyword evidence="4 9" id="KW-0997">Cell inner membrane</keyword>
<evidence type="ECO:0000256" key="5">
    <source>
        <dbReference type="ARBA" id="ARBA00022692"/>
    </source>
</evidence>